<reference evidence="2 3" key="1">
    <citation type="submission" date="2011-09" db="EMBL/GenBank/DDBJ databases">
        <title>The Genome Sequence of Plasmodium vivax North Korean.</title>
        <authorList>
            <consortium name="The Broad Institute Genome Sequencing Platform"/>
            <consortium name="The Broad Institute Genome Sequencing Center for Infectious Disease"/>
            <person name="Neafsey D."/>
            <person name="Carlton J."/>
            <person name="Barnwell J."/>
            <person name="Collins W."/>
            <person name="Escalante A."/>
            <person name="Mullikin J."/>
            <person name="Saul A."/>
            <person name="Guigo R."/>
            <person name="Camara F."/>
            <person name="Young S.K."/>
            <person name="Zeng Q."/>
            <person name="Gargeya S."/>
            <person name="Fitzgerald M."/>
            <person name="Haas B."/>
            <person name="Abouelleil A."/>
            <person name="Alvarado L."/>
            <person name="Arachchi H.M."/>
            <person name="Berlin A."/>
            <person name="Brown A."/>
            <person name="Chapman S.B."/>
            <person name="Chen Z."/>
            <person name="Dunbar C."/>
            <person name="Freedman E."/>
            <person name="Gearin G."/>
            <person name="Gellesch M."/>
            <person name="Goldberg J."/>
            <person name="Griggs A."/>
            <person name="Gujja S."/>
            <person name="Heiman D."/>
            <person name="Howarth C."/>
            <person name="Larson L."/>
            <person name="Lui A."/>
            <person name="MacDonald P.J.P."/>
            <person name="Montmayeur A."/>
            <person name="Murphy C."/>
            <person name="Neiman D."/>
            <person name="Pearson M."/>
            <person name="Priest M."/>
            <person name="Roberts A."/>
            <person name="Saif S."/>
            <person name="Shea T."/>
            <person name="Shenoy N."/>
            <person name="Sisk P."/>
            <person name="Stolte C."/>
            <person name="Sykes S."/>
            <person name="Wortman J."/>
            <person name="Nusbaum C."/>
            <person name="Birren B."/>
        </authorList>
    </citation>
    <scope>NUCLEOTIDE SEQUENCE [LARGE SCALE GENOMIC DNA]</scope>
    <source>
        <strain evidence="2 3">North Korean</strain>
    </source>
</reference>
<dbReference type="AlphaFoldDB" id="A0A0J9TMK6"/>
<feature type="compositionally biased region" description="Basic and acidic residues" evidence="1">
    <location>
        <begin position="118"/>
        <end position="130"/>
    </location>
</feature>
<dbReference type="Proteomes" id="UP000053239">
    <property type="component" value="Unassembled WGS sequence"/>
</dbReference>
<evidence type="ECO:0000313" key="2">
    <source>
        <dbReference type="EMBL" id="KMZ96366.1"/>
    </source>
</evidence>
<organism evidence="2 3">
    <name type="scientific">Plasmodium vivax North Korean</name>
    <dbReference type="NCBI Taxonomy" id="1035514"/>
    <lineage>
        <taxon>Eukaryota</taxon>
        <taxon>Sar</taxon>
        <taxon>Alveolata</taxon>
        <taxon>Apicomplexa</taxon>
        <taxon>Aconoidasida</taxon>
        <taxon>Haemosporida</taxon>
        <taxon>Plasmodiidae</taxon>
        <taxon>Plasmodium</taxon>
        <taxon>Plasmodium (Plasmodium)</taxon>
    </lineage>
</organism>
<feature type="region of interest" description="Disordered" evidence="1">
    <location>
        <begin position="118"/>
        <end position="165"/>
    </location>
</feature>
<gene>
    <name evidence="2" type="ORF">PVNG_06326</name>
</gene>
<dbReference type="EMBL" id="KQ235628">
    <property type="protein sequence ID" value="KMZ96366.1"/>
    <property type="molecule type" value="Genomic_DNA"/>
</dbReference>
<name>A0A0J9TMK6_PLAVI</name>
<evidence type="ECO:0000256" key="1">
    <source>
        <dbReference type="SAM" id="MobiDB-lite"/>
    </source>
</evidence>
<sequence>MFDINSNEFPKMKALYDIYDMYYKIKVTPDNMETERCQGLGNFIRVYNTALETYDNTDDYVIKKLIDIKDITKDLKVLPRKKCQYQLWELKSPVLYLDRIQKEKEALALKEKLQKEKELAQERERQERTNQELSGTRGVFSIPEDDASPEALKNQRESEPSRQLEHAEQVFTDSPLFSLGTSREQTEKLDPSRVRIYAPENADVHEGVTPGVFGSLPSSISSFIRDVEPGPVLAVSGGMGALFLLFKVFKVLKL</sequence>
<feature type="compositionally biased region" description="Basic and acidic residues" evidence="1">
    <location>
        <begin position="153"/>
        <end position="165"/>
    </location>
</feature>
<evidence type="ECO:0008006" key="4">
    <source>
        <dbReference type="Google" id="ProtNLM"/>
    </source>
</evidence>
<protein>
    <recommendedName>
        <fullName evidence="4">VIR protein</fullName>
    </recommendedName>
</protein>
<proteinExistence type="predicted"/>
<accession>A0A0J9TMK6</accession>
<evidence type="ECO:0000313" key="3">
    <source>
        <dbReference type="Proteomes" id="UP000053239"/>
    </source>
</evidence>